<dbReference type="SUPFAM" id="SSF48403">
    <property type="entry name" value="Ankyrin repeat"/>
    <property type="match status" value="1"/>
</dbReference>
<proteinExistence type="predicted"/>
<evidence type="ECO:0000313" key="5">
    <source>
        <dbReference type="EMBL" id="CAE8711998.1"/>
    </source>
</evidence>
<dbReference type="AlphaFoldDB" id="A0A813KSP1"/>
<sequence>MGSGASSRQGSAAPIRGVLVGRLRRRSAHDRAAVDTRNANSDQTKPLQDSQGQDAIASECLLSLPNRCITLLLTPECLGACNPILADLPVSQGRLQLQMTCREADTATRRLARHLAAVVGEHGEPDLELACARGDLEWIWPRTFQQPGGFQSHSFHLRGQSASAASAVSQRELPEEPTAELEVACPLALFALAGRHWKLARLLLQSQNPGAPFASEIERVRRTDGLRAASEGDVRTVLLLVASGLGVNDGYTFGWTILMSAVRRNQLRLVEVLLALRAQPDAVDSAGKSAADLAAFCGHSEVLQLLRRQEFSA</sequence>
<organism evidence="5 6">
    <name type="scientific">Polarella glacialis</name>
    <name type="common">Dinoflagellate</name>
    <dbReference type="NCBI Taxonomy" id="89957"/>
    <lineage>
        <taxon>Eukaryota</taxon>
        <taxon>Sar</taxon>
        <taxon>Alveolata</taxon>
        <taxon>Dinophyceae</taxon>
        <taxon>Suessiales</taxon>
        <taxon>Suessiaceae</taxon>
        <taxon>Polarella</taxon>
    </lineage>
</organism>
<dbReference type="Proteomes" id="UP000626109">
    <property type="component" value="Unassembled WGS sequence"/>
</dbReference>
<dbReference type="EMBL" id="CAJNNW010032257">
    <property type="protein sequence ID" value="CAE8711998.1"/>
    <property type="molecule type" value="Genomic_DNA"/>
</dbReference>
<evidence type="ECO:0000256" key="1">
    <source>
        <dbReference type="ARBA" id="ARBA00022737"/>
    </source>
</evidence>
<dbReference type="Gene3D" id="1.25.40.20">
    <property type="entry name" value="Ankyrin repeat-containing domain"/>
    <property type="match status" value="1"/>
</dbReference>
<feature type="compositionally biased region" description="Polar residues" evidence="4">
    <location>
        <begin position="37"/>
        <end position="50"/>
    </location>
</feature>
<feature type="region of interest" description="Disordered" evidence="4">
    <location>
        <begin position="30"/>
        <end position="50"/>
    </location>
</feature>
<dbReference type="InterPro" id="IPR050776">
    <property type="entry name" value="Ank_Repeat/CDKN_Inhibitor"/>
</dbReference>
<dbReference type="Pfam" id="PF12796">
    <property type="entry name" value="Ank_2"/>
    <property type="match status" value="1"/>
</dbReference>
<name>A0A813KSP1_POLGL</name>
<dbReference type="PANTHER" id="PTHR24201">
    <property type="entry name" value="ANK_REP_REGION DOMAIN-CONTAINING PROTEIN"/>
    <property type="match status" value="1"/>
</dbReference>
<gene>
    <name evidence="5" type="ORF">PGLA2088_LOCUS36774</name>
</gene>
<accession>A0A813KSP1</accession>
<protein>
    <submittedName>
        <fullName evidence="5">Uncharacterized protein</fullName>
    </submittedName>
</protein>
<keyword evidence="1" id="KW-0677">Repeat</keyword>
<comment type="caution">
    <text evidence="5">The sequence shown here is derived from an EMBL/GenBank/DDBJ whole genome shotgun (WGS) entry which is preliminary data.</text>
</comment>
<evidence type="ECO:0000256" key="2">
    <source>
        <dbReference type="ARBA" id="ARBA00023043"/>
    </source>
</evidence>
<evidence type="ECO:0000313" key="6">
    <source>
        <dbReference type="Proteomes" id="UP000626109"/>
    </source>
</evidence>
<reference evidence="5" key="1">
    <citation type="submission" date="2021-02" db="EMBL/GenBank/DDBJ databases">
        <authorList>
            <person name="Dougan E. K."/>
            <person name="Rhodes N."/>
            <person name="Thang M."/>
            <person name="Chan C."/>
        </authorList>
    </citation>
    <scope>NUCLEOTIDE SEQUENCE</scope>
</reference>
<dbReference type="InterPro" id="IPR002110">
    <property type="entry name" value="Ankyrin_rpt"/>
</dbReference>
<feature type="repeat" description="ANK" evidence="3">
    <location>
        <begin position="253"/>
        <end position="285"/>
    </location>
</feature>
<evidence type="ECO:0000256" key="3">
    <source>
        <dbReference type="PROSITE-ProRule" id="PRU00023"/>
    </source>
</evidence>
<keyword evidence="2 3" id="KW-0040">ANK repeat</keyword>
<evidence type="ECO:0000256" key="4">
    <source>
        <dbReference type="SAM" id="MobiDB-lite"/>
    </source>
</evidence>
<dbReference type="InterPro" id="IPR036770">
    <property type="entry name" value="Ankyrin_rpt-contain_sf"/>
</dbReference>
<dbReference type="PROSITE" id="PS50088">
    <property type="entry name" value="ANK_REPEAT"/>
    <property type="match status" value="1"/>
</dbReference>